<feature type="transmembrane region" description="Helical" evidence="1">
    <location>
        <begin position="62"/>
        <end position="80"/>
    </location>
</feature>
<dbReference type="InterPro" id="IPR011335">
    <property type="entry name" value="Restrct_endonuc-II-like"/>
</dbReference>
<protein>
    <submittedName>
        <fullName evidence="4">Restriction endonuclease</fullName>
        <ecNumber evidence="4">3.1.21.-</ecNumber>
    </submittedName>
</protein>
<dbReference type="SUPFAM" id="SSF57783">
    <property type="entry name" value="Zinc beta-ribbon"/>
    <property type="match status" value="1"/>
</dbReference>
<evidence type="ECO:0000256" key="1">
    <source>
        <dbReference type="SAM" id="Phobius"/>
    </source>
</evidence>
<dbReference type="Gene3D" id="3.30.65.10">
    <property type="entry name" value="Bacterial Topoisomerase I, domain 1"/>
    <property type="match status" value="1"/>
</dbReference>
<name>A0ABU6K4W2_9RHOO</name>
<comment type="caution">
    <text evidence="4">The sequence shown here is derived from an EMBL/GenBank/DDBJ whole genome shotgun (WGS) entry which is preliminary data.</text>
</comment>
<keyword evidence="4" id="KW-0378">Hydrolase</keyword>
<keyword evidence="1" id="KW-0812">Transmembrane</keyword>
<dbReference type="PANTHER" id="PTHR30015">
    <property type="entry name" value="MRR RESTRICTION SYSTEM PROTEIN"/>
    <property type="match status" value="1"/>
</dbReference>
<evidence type="ECO:0000259" key="2">
    <source>
        <dbReference type="Pfam" id="PF01396"/>
    </source>
</evidence>
<dbReference type="InterPro" id="IPR011856">
    <property type="entry name" value="tRNA_endonuc-like_dom_sf"/>
</dbReference>
<keyword evidence="4" id="KW-0255">Endonuclease</keyword>
<keyword evidence="1" id="KW-1133">Transmembrane helix</keyword>
<keyword evidence="5" id="KW-1185">Reference proteome</keyword>
<dbReference type="EMBL" id="JAYXHS010000002">
    <property type="protein sequence ID" value="MEC5386601.1"/>
    <property type="molecule type" value="Genomic_DNA"/>
</dbReference>
<evidence type="ECO:0000313" key="4">
    <source>
        <dbReference type="EMBL" id="MEC5386601.1"/>
    </source>
</evidence>
<dbReference type="GO" id="GO:0004519">
    <property type="term" value="F:endonuclease activity"/>
    <property type="evidence" value="ECO:0007669"/>
    <property type="project" value="UniProtKB-KW"/>
</dbReference>
<dbReference type="GO" id="GO:0016787">
    <property type="term" value="F:hydrolase activity"/>
    <property type="evidence" value="ECO:0007669"/>
    <property type="project" value="UniProtKB-KW"/>
</dbReference>
<feature type="domain" description="Restriction endonuclease type IV Mrr" evidence="3">
    <location>
        <begin position="155"/>
        <end position="270"/>
    </location>
</feature>
<sequence length="331" mass="36985">MARGRHRRNRKDDGLIELVLASGWPVAAALALLVAVAGLLVLPAMFGGNPFLAPLLIAFRPFIWGAVGLLPLVALFKYFVARRAESKRRLHEYIAREETQHFIQGAVASATSREARPRKAVQAAHAYANESDEPVEDFAEDEPAHKPLAWSLALLRQIEWKRFEDLCAEIYRAKGIRCETTSLGADGGVDVRLFQDETDPQRCTAIVQCKAHGERLIGVKPVRELRGVMAHEKIEKAFFMAPGGYTDDAKAFARENRITLLDGKLILELIKRLPVQAQEGLLDFATRGEWTMPSCPHCGTRMVERDGRAGKFWGCANFPRCKQILNMRGEK</sequence>
<dbReference type="SUPFAM" id="SSF52980">
    <property type="entry name" value="Restriction endonuclease-like"/>
    <property type="match status" value="1"/>
</dbReference>
<reference evidence="4 5" key="1">
    <citation type="submission" date="2024-01" db="EMBL/GenBank/DDBJ databases">
        <title>Uliginosibacterium soil sp. nov.</title>
        <authorList>
            <person name="Lv Y."/>
        </authorList>
    </citation>
    <scope>NUCLEOTIDE SEQUENCE [LARGE SCALE GENOMIC DNA]</scope>
    <source>
        <strain evidence="4 5">H3</strain>
    </source>
</reference>
<organism evidence="4 5">
    <name type="scientific">Uliginosibacterium silvisoli</name>
    <dbReference type="NCBI Taxonomy" id="3114758"/>
    <lineage>
        <taxon>Bacteria</taxon>
        <taxon>Pseudomonadati</taxon>
        <taxon>Pseudomonadota</taxon>
        <taxon>Betaproteobacteria</taxon>
        <taxon>Rhodocyclales</taxon>
        <taxon>Zoogloeaceae</taxon>
        <taxon>Uliginosibacterium</taxon>
    </lineage>
</organism>
<gene>
    <name evidence="4" type="ORF">VVD49_12765</name>
</gene>
<dbReference type="Gene3D" id="3.40.1350.10">
    <property type="match status" value="1"/>
</dbReference>
<accession>A0ABU6K4W2</accession>
<dbReference type="Pfam" id="PF04471">
    <property type="entry name" value="Mrr_cat"/>
    <property type="match status" value="1"/>
</dbReference>
<dbReference type="PANTHER" id="PTHR30015:SF7">
    <property type="entry name" value="TYPE IV METHYL-DIRECTED RESTRICTION ENZYME ECOKMRR"/>
    <property type="match status" value="1"/>
</dbReference>
<feature type="domain" description="DNA topoisomerase type IA zn finger" evidence="2">
    <location>
        <begin position="294"/>
        <end position="325"/>
    </location>
</feature>
<keyword evidence="4" id="KW-0540">Nuclease</keyword>
<dbReference type="InterPro" id="IPR013498">
    <property type="entry name" value="Topo_IA_Znf"/>
</dbReference>
<dbReference type="EC" id="3.1.21.-" evidence="4"/>
<proteinExistence type="predicted"/>
<dbReference type="RefSeq" id="WP_327599561.1">
    <property type="nucleotide sequence ID" value="NZ_JAYXHS010000002.1"/>
</dbReference>
<dbReference type="Pfam" id="PF01396">
    <property type="entry name" value="Zn_ribbon_Top1"/>
    <property type="match status" value="1"/>
</dbReference>
<dbReference type="InterPro" id="IPR052906">
    <property type="entry name" value="Type_IV_Methyl-Rstrct_Enzyme"/>
</dbReference>
<evidence type="ECO:0000259" key="3">
    <source>
        <dbReference type="Pfam" id="PF04471"/>
    </source>
</evidence>
<dbReference type="InterPro" id="IPR007560">
    <property type="entry name" value="Restrct_endonuc_IV_Mrr"/>
</dbReference>
<feature type="transmembrane region" description="Helical" evidence="1">
    <location>
        <begin position="21"/>
        <end position="42"/>
    </location>
</feature>
<keyword evidence="1" id="KW-0472">Membrane</keyword>
<dbReference type="Proteomes" id="UP001331561">
    <property type="component" value="Unassembled WGS sequence"/>
</dbReference>
<evidence type="ECO:0000313" key="5">
    <source>
        <dbReference type="Proteomes" id="UP001331561"/>
    </source>
</evidence>